<evidence type="ECO:0000313" key="2">
    <source>
        <dbReference type="Proteomes" id="UP001596353"/>
    </source>
</evidence>
<evidence type="ECO:0000313" key="1">
    <source>
        <dbReference type="EMBL" id="MFC6760263.1"/>
    </source>
</evidence>
<name>A0ABW2B3W9_9RHOB</name>
<gene>
    <name evidence="1" type="ORF">ACFQFQ_13430</name>
</gene>
<accession>A0ABW2B3W9</accession>
<keyword evidence="2" id="KW-1185">Reference proteome</keyword>
<evidence type="ECO:0008006" key="3">
    <source>
        <dbReference type="Google" id="ProtNLM"/>
    </source>
</evidence>
<dbReference type="Proteomes" id="UP001596353">
    <property type="component" value="Unassembled WGS sequence"/>
</dbReference>
<dbReference type="EMBL" id="JBHSWG010000001">
    <property type="protein sequence ID" value="MFC6760263.1"/>
    <property type="molecule type" value="Genomic_DNA"/>
</dbReference>
<organism evidence="1 2">
    <name type="scientific">Sulfitobacter porphyrae</name>
    <dbReference type="NCBI Taxonomy" id="1246864"/>
    <lineage>
        <taxon>Bacteria</taxon>
        <taxon>Pseudomonadati</taxon>
        <taxon>Pseudomonadota</taxon>
        <taxon>Alphaproteobacteria</taxon>
        <taxon>Rhodobacterales</taxon>
        <taxon>Roseobacteraceae</taxon>
        <taxon>Sulfitobacter</taxon>
    </lineage>
</organism>
<sequence length="92" mass="9847">MAPRTVSPSIPSKTSVAKQATVKNAINLRKVNLIGVYGKPSNRRALVRLGNGRYKKVVVGDRIDGGRVSAIGDAELRYTKGGRSVVLTMPRG</sequence>
<comment type="caution">
    <text evidence="1">The sequence shown here is derived from an EMBL/GenBank/DDBJ whole genome shotgun (WGS) entry which is preliminary data.</text>
</comment>
<proteinExistence type="predicted"/>
<reference evidence="2" key="1">
    <citation type="journal article" date="2019" name="Int. J. Syst. Evol. Microbiol.">
        <title>The Global Catalogue of Microorganisms (GCM) 10K type strain sequencing project: providing services to taxonomists for standard genome sequencing and annotation.</title>
        <authorList>
            <consortium name="The Broad Institute Genomics Platform"/>
            <consortium name="The Broad Institute Genome Sequencing Center for Infectious Disease"/>
            <person name="Wu L."/>
            <person name="Ma J."/>
        </authorList>
    </citation>
    <scope>NUCLEOTIDE SEQUENCE [LARGE SCALE GENOMIC DNA]</scope>
    <source>
        <strain evidence="2">CCUG 66188</strain>
    </source>
</reference>
<protein>
    <recommendedName>
        <fullName evidence="3">Pilus assembly protein PilP</fullName>
    </recommendedName>
</protein>